<dbReference type="KEGG" id="ddd:Dda3937_02868"/>
<dbReference type="PROSITE" id="PS51168">
    <property type="entry name" value="CHORISMATE_MUT_2"/>
    <property type="match status" value="1"/>
</dbReference>
<dbReference type="GO" id="GO:0004106">
    <property type="term" value="F:chorismate mutase activity"/>
    <property type="evidence" value="ECO:0007669"/>
    <property type="project" value="UniProtKB-EC"/>
</dbReference>
<sequence>MIAVFAVGGRGDSDMAPLPSYFQPPGDNMLRTMCLVACLISTNALAAESAYLASLVNQRLGYMKDVAGYKAAHHLAIEDLQQEDNVLKASRQQATQYGLDADSVTPFIQAQMDAAKAIQYRYRADWLAVPEKDWQPRSLDEVRAQIAKLNGVLLQQLADTLHKQGGSLSHLNHAAFMHAVTQKNLSEHDKARLFTTLKQAKLQN</sequence>
<comment type="function">
    <text evidence="5">Catalyzes the Claisen rearrangement of chorismate to prephenate.</text>
</comment>
<evidence type="ECO:0000313" key="8">
    <source>
        <dbReference type="Proteomes" id="UP000006859"/>
    </source>
</evidence>
<keyword evidence="8" id="KW-1185">Reference proteome</keyword>
<dbReference type="STRING" id="198628.Dda3937_02868"/>
<dbReference type="EMBL" id="CP002038">
    <property type="protein sequence ID" value="ADM96682.1"/>
    <property type="molecule type" value="Genomic_DNA"/>
</dbReference>
<dbReference type="InterPro" id="IPR036979">
    <property type="entry name" value="CM_dom_sf"/>
</dbReference>
<dbReference type="InterPro" id="IPR008240">
    <property type="entry name" value="Chorismate_mutase_periplasmic"/>
</dbReference>
<keyword evidence="3" id="KW-0732">Signal</keyword>
<evidence type="ECO:0000313" key="7">
    <source>
        <dbReference type="EMBL" id="ADM96682.1"/>
    </source>
</evidence>
<dbReference type="EC" id="5.4.99.5" evidence="2 5"/>
<dbReference type="SMART" id="SM00830">
    <property type="entry name" value="CM_2"/>
    <property type="match status" value="1"/>
</dbReference>
<comment type="catalytic activity">
    <reaction evidence="5">
        <text>chorismate = prephenate</text>
        <dbReference type="Rhea" id="RHEA:13897"/>
        <dbReference type="ChEBI" id="CHEBI:29748"/>
        <dbReference type="ChEBI" id="CHEBI:29934"/>
        <dbReference type="EC" id="5.4.99.5"/>
    </reaction>
</comment>
<dbReference type="Proteomes" id="UP000006859">
    <property type="component" value="Chromosome"/>
</dbReference>
<dbReference type="InterPro" id="IPR051331">
    <property type="entry name" value="Chorismate_mutase-related"/>
</dbReference>
<evidence type="ECO:0000256" key="1">
    <source>
        <dbReference type="ARBA" id="ARBA00004817"/>
    </source>
</evidence>
<dbReference type="PANTHER" id="PTHR38041:SF2">
    <property type="entry name" value="SECRETED CHORISMATE MUTASE"/>
    <property type="match status" value="1"/>
</dbReference>
<comment type="pathway">
    <text evidence="1 5">Metabolic intermediate biosynthesis; prephenate biosynthesis; prephenate from chorismate: step 1/1.</text>
</comment>
<evidence type="ECO:0000256" key="3">
    <source>
        <dbReference type="ARBA" id="ARBA00022729"/>
    </source>
</evidence>
<dbReference type="HOGENOM" id="CLU_118625_0_0_6"/>
<evidence type="ECO:0000259" key="6">
    <source>
        <dbReference type="PROSITE" id="PS51168"/>
    </source>
</evidence>
<dbReference type="InterPro" id="IPR002701">
    <property type="entry name" value="CM_II_prokaryot"/>
</dbReference>
<feature type="domain" description="Chorismate mutase" evidence="6">
    <location>
        <begin position="29"/>
        <end position="123"/>
    </location>
</feature>
<dbReference type="PIRSF" id="PIRSF026640">
    <property type="entry name" value="Peripl_chor_mut"/>
    <property type="match status" value="1"/>
</dbReference>
<dbReference type="GO" id="GO:0046417">
    <property type="term" value="P:chorismate metabolic process"/>
    <property type="evidence" value="ECO:0007669"/>
    <property type="project" value="InterPro"/>
</dbReference>
<evidence type="ECO:0000256" key="5">
    <source>
        <dbReference type="PIRNR" id="PIRNR026640"/>
    </source>
</evidence>
<gene>
    <name evidence="7" type="ordered locus">Dda3937_02868</name>
</gene>
<dbReference type="NCBIfam" id="TIGR01806">
    <property type="entry name" value="CM_mono2"/>
    <property type="match status" value="1"/>
</dbReference>
<dbReference type="AlphaFoldDB" id="E0SJ47"/>
<dbReference type="PANTHER" id="PTHR38041">
    <property type="entry name" value="CHORISMATE MUTASE"/>
    <property type="match status" value="1"/>
</dbReference>
<dbReference type="Pfam" id="PF01817">
    <property type="entry name" value="CM_2"/>
    <property type="match status" value="1"/>
</dbReference>
<reference evidence="7 8" key="1">
    <citation type="journal article" date="2011" name="J. Bacteriol.">
        <title>Genome sequence of the plant-pathogenic bacterium Dickeya dadantii 3937.</title>
        <authorList>
            <person name="Glasner J.D."/>
            <person name="Yang C.H."/>
            <person name="Reverchon S."/>
            <person name="Hugouvieux-Cotte-Pattat N."/>
            <person name="Condemine G."/>
            <person name="Bohin J.P."/>
            <person name="Van Gijsegem F."/>
            <person name="Yang S."/>
            <person name="Franza T."/>
            <person name="Expert D."/>
            <person name="Plunkett G. III"/>
            <person name="San Francisco M.J."/>
            <person name="Charkowski A.O."/>
            <person name="Py B."/>
            <person name="Bell K."/>
            <person name="Rauscher L."/>
            <person name="Rodriguez-Palenzuela P."/>
            <person name="Toussaint A."/>
            <person name="Holeva M.C."/>
            <person name="He S.Y."/>
            <person name="Douet V."/>
            <person name="Boccara M."/>
            <person name="Blanco C."/>
            <person name="Toth I."/>
            <person name="Anderson B.D."/>
            <person name="Biehl B.S."/>
            <person name="Mau B."/>
            <person name="Flynn S.M."/>
            <person name="Barras F."/>
            <person name="Lindeberg M."/>
            <person name="Birch P.R."/>
            <person name="Tsuyumu S."/>
            <person name="Shi X."/>
            <person name="Hibbing M."/>
            <person name="Yap M.N."/>
            <person name="Carpentier M."/>
            <person name="Dassa E."/>
            <person name="Umehara M."/>
            <person name="Kim J.F."/>
            <person name="Rusch M."/>
            <person name="Soni P."/>
            <person name="Mayhew G.F."/>
            <person name="Fouts D.E."/>
            <person name="Gill S.R."/>
            <person name="Blattner F.R."/>
            <person name="Keen N.T."/>
            <person name="Perna N.T."/>
        </authorList>
    </citation>
    <scope>NUCLEOTIDE SEQUENCE [LARGE SCALE GENOMIC DNA]</scope>
    <source>
        <strain evidence="7 8">3937</strain>
    </source>
</reference>
<dbReference type="GO" id="GO:0009697">
    <property type="term" value="P:salicylic acid biosynthetic process"/>
    <property type="evidence" value="ECO:0007669"/>
    <property type="project" value="TreeGrafter"/>
</dbReference>
<evidence type="ECO:0000256" key="2">
    <source>
        <dbReference type="ARBA" id="ARBA00012404"/>
    </source>
</evidence>
<protein>
    <recommendedName>
        <fullName evidence="2 5">Chorismate mutase</fullName>
        <ecNumber evidence="2 5">5.4.99.5</ecNumber>
    </recommendedName>
</protein>
<dbReference type="NCBIfam" id="NF005965">
    <property type="entry name" value="PRK08055.1"/>
    <property type="match status" value="1"/>
</dbReference>
<dbReference type="Gene3D" id="1.20.59.10">
    <property type="entry name" value="Chorismate mutase"/>
    <property type="match status" value="1"/>
</dbReference>
<proteinExistence type="predicted"/>
<name>E0SJ47_DICD3</name>
<dbReference type="eggNOG" id="COG1605">
    <property type="taxonomic scope" value="Bacteria"/>
</dbReference>
<dbReference type="InterPro" id="IPR036263">
    <property type="entry name" value="Chorismate_II_sf"/>
</dbReference>
<keyword evidence="4 5" id="KW-0413">Isomerase</keyword>
<dbReference type="UniPathway" id="UPA00120">
    <property type="reaction ID" value="UER00203"/>
</dbReference>
<accession>E0SJ47</accession>
<dbReference type="SUPFAM" id="SSF48600">
    <property type="entry name" value="Chorismate mutase II"/>
    <property type="match status" value="1"/>
</dbReference>
<organism evidence="7 8">
    <name type="scientific">Dickeya dadantii (strain 3937)</name>
    <name type="common">Erwinia chrysanthemi (strain 3937)</name>
    <dbReference type="NCBI Taxonomy" id="198628"/>
    <lineage>
        <taxon>Bacteria</taxon>
        <taxon>Pseudomonadati</taxon>
        <taxon>Pseudomonadota</taxon>
        <taxon>Gammaproteobacteria</taxon>
        <taxon>Enterobacterales</taxon>
        <taxon>Pectobacteriaceae</taxon>
        <taxon>Dickeya</taxon>
    </lineage>
</organism>
<evidence type="ECO:0000256" key="4">
    <source>
        <dbReference type="ARBA" id="ARBA00023235"/>
    </source>
</evidence>